<dbReference type="SUPFAM" id="SSF56219">
    <property type="entry name" value="DNase I-like"/>
    <property type="match status" value="1"/>
</dbReference>
<keyword evidence="3" id="KW-1185">Reference proteome</keyword>
<dbReference type="CDD" id="cd09076">
    <property type="entry name" value="L1-EN"/>
    <property type="match status" value="1"/>
</dbReference>
<dbReference type="InterPro" id="IPR036691">
    <property type="entry name" value="Endo/exonu/phosph_ase_sf"/>
</dbReference>
<dbReference type="PANTHER" id="PTHR23227:SF67">
    <property type="entry name" value="CRANIOFACIAL DEVELOPMENT PROTEIN 2-LIKE"/>
    <property type="match status" value="1"/>
</dbReference>
<dbReference type="PANTHER" id="PTHR23227">
    <property type="entry name" value="BUCENTAUR RELATED"/>
    <property type="match status" value="1"/>
</dbReference>
<dbReference type="Pfam" id="PF03372">
    <property type="entry name" value="Exo_endo_phos"/>
    <property type="match status" value="1"/>
</dbReference>
<dbReference type="InterPro" id="IPR005135">
    <property type="entry name" value="Endo/exonuclease/phosphatase"/>
</dbReference>
<proteinExistence type="predicted"/>
<dbReference type="Gene3D" id="3.60.10.10">
    <property type="entry name" value="Endonuclease/exonuclease/phosphatase"/>
    <property type="match status" value="1"/>
</dbReference>
<dbReference type="OrthoDB" id="418748at2759"/>
<dbReference type="GO" id="GO:0003824">
    <property type="term" value="F:catalytic activity"/>
    <property type="evidence" value="ECO:0007669"/>
    <property type="project" value="InterPro"/>
</dbReference>
<reference evidence="2 3" key="1">
    <citation type="submission" date="2019-05" db="EMBL/GenBank/DDBJ databases">
        <title>Mikania micrantha, genome provides insights into the molecular mechanism of rapid growth.</title>
        <authorList>
            <person name="Liu B."/>
        </authorList>
    </citation>
    <scope>NUCLEOTIDE SEQUENCE [LARGE SCALE GENOMIC DNA]</scope>
    <source>
        <strain evidence="2">NLD-2019</strain>
        <tissue evidence="2">Leaf</tissue>
    </source>
</reference>
<accession>A0A5N6PXK7</accession>
<dbReference type="EMBL" id="SZYD01000002">
    <property type="protein sequence ID" value="KAD7117953.1"/>
    <property type="molecule type" value="Genomic_DNA"/>
</dbReference>
<dbReference type="AlphaFoldDB" id="A0A5N6PXK7"/>
<evidence type="ECO:0000313" key="2">
    <source>
        <dbReference type="EMBL" id="KAD7117953.1"/>
    </source>
</evidence>
<feature type="domain" description="Endonuclease/exonuclease/phosphatase" evidence="1">
    <location>
        <begin position="73"/>
        <end position="220"/>
    </location>
</feature>
<dbReference type="InterPro" id="IPR027124">
    <property type="entry name" value="Swc5/CFDP1/2"/>
</dbReference>
<protein>
    <recommendedName>
        <fullName evidence="1">Endonuclease/exonuclease/phosphatase domain-containing protein</fullName>
    </recommendedName>
</protein>
<comment type="caution">
    <text evidence="2">The sequence shown here is derived from an EMBL/GenBank/DDBJ whole genome shotgun (WGS) entry which is preliminary data.</text>
</comment>
<evidence type="ECO:0000313" key="3">
    <source>
        <dbReference type="Proteomes" id="UP000326396"/>
    </source>
</evidence>
<dbReference type="Proteomes" id="UP000326396">
    <property type="component" value="Linkage Group LG10"/>
</dbReference>
<evidence type="ECO:0000259" key="1">
    <source>
        <dbReference type="Pfam" id="PF03372"/>
    </source>
</evidence>
<name>A0A5N6PXK7_9ASTR</name>
<organism evidence="2 3">
    <name type="scientific">Mikania micrantha</name>
    <name type="common">bitter vine</name>
    <dbReference type="NCBI Taxonomy" id="192012"/>
    <lineage>
        <taxon>Eukaryota</taxon>
        <taxon>Viridiplantae</taxon>
        <taxon>Streptophyta</taxon>
        <taxon>Embryophyta</taxon>
        <taxon>Tracheophyta</taxon>
        <taxon>Spermatophyta</taxon>
        <taxon>Magnoliopsida</taxon>
        <taxon>eudicotyledons</taxon>
        <taxon>Gunneridae</taxon>
        <taxon>Pentapetalae</taxon>
        <taxon>asterids</taxon>
        <taxon>campanulids</taxon>
        <taxon>Asterales</taxon>
        <taxon>Asteraceae</taxon>
        <taxon>Asteroideae</taxon>
        <taxon>Heliantheae alliance</taxon>
        <taxon>Eupatorieae</taxon>
        <taxon>Mikania</taxon>
    </lineage>
</organism>
<sequence>MTLKVFPTGHHLNYKPHRLEKDQGTTITTIGTNNTTSLACCNGRLRYDTLRSCPGRRGAGRGNNRLGEILRLGSWNIGSLTGRVLELVDTLRRRKFKVACLQETRWKGTKGAEYNGYKLWHLGSNGVKNGVGFLVRKELQDQVVEVRRYNDRIMMLRMVIGEEAIAVVSAYAPHVGLRETERREFWECMDEAVRNIPRDEKVCIGGDFNGHIGKEEDGFPMTHGGFDFGSRNESGVTLLEFAVAHDLCIINSFFKKRDSHLITFSSGGRDTQIDYLMMRRSDRGRWWDCKVFPGETVVSQHKLLAMEIFMRKRLVDKKKKKPQIKWGALKGEKIMLFSKKVLEGRHTSIYEDANRLWDEMAEKVTRAAKETLGMTTESFYMTMSCDPGHVTPTWTDATSGNLGV</sequence>
<gene>
    <name evidence="2" type="ORF">E3N88_05221</name>
</gene>